<evidence type="ECO:0000256" key="6">
    <source>
        <dbReference type="SAM" id="SignalP"/>
    </source>
</evidence>
<accession>A0A7X6BJI0</accession>
<evidence type="ECO:0000256" key="3">
    <source>
        <dbReference type="ARBA" id="ARBA00022525"/>
    </source>
</evidence>
<name>A0A7X6BJI0_9BACT</name>
<dbReference type="PANTHER" id="PTHR31018">
    <property type="entry name" value="SPORULATION-SPECIFIC PROTEIN-RELATED"/>
    <property type="match status" value="1"/>
</dbReference>
<dbReference type="GO" id="GO:0030313">
    <property type="term" value="C:cell envelope"/>
    <property type="evidence" value="ECO:0007669"/>
    <property type="project" value="UniProtKB-SubCell"/>
</dbReference>
<dbReference type="Gene3D" id="2.60.40.2340">
    <property type="match status" value="1"/>
</dbReference>
<dbReference type="EMBL" id="JAATLI010000004">
    <property type="protein sequence ID" value="NJC17668.1"/>
    <property type="molecule type" value="Genomic_DNA"/>
</dbReference>
<gene>
    <name evidence="8" type="ORF">F1644_14400</name>
    <name evidence="7" type="ORF">GGR15_001283</name>
</gene>
<feature type="chain" id="PRO_5031379581" evidence="6">
    <location>
        <begin position="20"/>
        <end position="659"/>
    </location>
</feature>
<sequence>MRLINIKAALFLLCGLVFAVGCDDDDSDFKGRDNYITSFCLVKGETTLTASILDDSLKIVVPEDFSFDGMRPEFSVSENATISPDPSTITDWDGEHRFMVTSYAGKHDREYVYSVEKSAVVRVGNVTLLTQADVDAFGEAMISEIDGNLTIGQTDGEDVIETLEPLNHLRKIKHNLTINPTYESEEIIGLENLEEVSAIVVDANTPLKKLCLPKLKRIYLDFKFSGIGQLEEIDFPELESIEGGMDVSSMFALISVKLPKLQSVSSLTINYCTSLESISVPVLEEVTTLTVSNNNVLQAIDFTSLQTVTGRFTLSKGVFENLEGFKSLATIGSTLEIQDLSDLTSLDGLEALTTVGESANFRSMSSLADLSALGSLTKVSSLYFSEILAEDYSFLEHSLSVGSLSFSQSNVAELDIREIDGLTYLEVRNNNVPLTLIGDEAISMQRLSLYAPNIVIKGIKEVTTTDFFEFWISGSRTEAVQLNVEKVTGKFSLTVVAAVDDLDLPNLKEVDGEFGFYIQGRSRVNLPKLTKIGSLSAGHCCNMELLSLPALETVKGDFNIRANDSYGGHLDGIYAPALRSIGGKLTLNAWTTRTASLEYVNFPVLVSASAVEIKTNVGLFDFSGLKSVIPVLTSDKWIVSGNGYNPQYQDMVNGNWKKE</sequence>
<evidence type="ECO:0000313" key="7">
    <source>
        <dbReference type="EMBL" id="NJC17668.1"/>
    </source>
</evidence>
<evidence type="ECO:0000313" key="10">
    <source>
        <dbReference type="Proteomes" id="UP001302374"/>
    </source>
</evidence>
<comment type="subcellular location">
    <subcellularLocation>
        <location evidence="1">Secreted</location>
        <location evidence="1">Cell wall</location>
    </subcellularLocation>
</comment>
<dbReference type="InterPro" id="IPR026906">
    <property type="entry name" value="LRR_5"/>
</dbReference>
<reference evidence="7 9" key="2">
    <citation type="submission" date="2020-03" db="EMBL/GenBank/DDBJ databases">
        <title>Genomic Encyclopedia of Type Strains, Phase IV (KMG-IV): sequencing the most valuable type-strain genomes for metagenomic binning, comparative biology and taxonomic classification.</title>
        <authorList>
            <person name="Goeker M."/>
        </authorList>
    </citation>
    <scope>NUCLEOTIDE SEQUENCE [LARGE SCALE GENOMIC DNA]</scope>
    <source>
        <strain evidence="7 9">DSM 105722</strain>
    </source>
</reference>
<keyword evidence="4 6" id="KW-0732">Signal</keyword>
<dbReference type="InterPro" id="IPR036941">
    <property type="entry name" value="Rcpt_L-dom_sf"/>
</dbReference>
<keyword evidence="2" id="KW-0134">Cell wall</keyword>
<dbReference type="PANTHER" id="PTHR31018:SF3">
    <property type="entry name" value="RECEPTOR PROTEIN-TYROSINE KINASE"/>
    <property type="match status" value="1"/>
</dbReference>
<keyword evidence="3" id="KW-0964">Secreted</keyword>
<dbReference type="GeneID" id="86892505"/>
<dbReference type="Pfam" id="PF13306">
    <property type="entry name" value="LRR_5"/>
    <property type="match status" value="2"/>
</dbReference>
<keyword evidence="10" id="KW-1185">Reference proteome</keyword>
<dbReference type="SUPFAM" id="SSF52058">
    <property type="entry name" value="L domain-like"/>
    <property type="match status" value="3"/>
</dbReference>
<keyword evidence="5" id="KW-0325">Glycoprotein</keyword>
<organism evidence="7 9">
    <name type="scientific">Butyricimonas paravirosa</name>
    <dbReference type="NCBI Taxonomy" id="1472417"/>
    <lineage>
        <taxon>Bacteria</taxon>
        <taxon>Pseudomonadati</taxon>
        <taxon>Bacteroidota</taxon>
        <taxon>Bacteroidia</taxon>
        <taxon>Bacteroidales</taxon>
        <taxon>Odoribacteraceae</taxon>
        <taxon>Butyricimonas</taxon>
    </lineage>
</organism>
<reference evidence="8 10" key="1">
    <citation type="submission" date="2019-09" db="EMBL/GenBank/DDBJ databases">
        <title>Butyricimonas paravirosa DSM 105722 (=214-4 = JCM 18677 = CCUG 65563).</title>
        <authorList>
            <person name="Le Roy T."/>
            <person name="Cani P.D."/>
        </authorList>
    </citation>
    <scope>NUCLEOTIDE SEQUENCE [LARGE SCALE GENOMIC DNA]</scope>
    <source>
        <strain evidence="8 10">DSM 105722</strain>
    </source>
</reference>
<dbReference type="Gene3D" id="3.80.20.20">
    <property type="entry name" value="Receptor L-domain"/>
    <property type="match status" value="2"/>
</dbReference>
<evidence type="ECO:0000256" key="2">
    <source>
        <dbReference type="ARBA" id="ARBA00022512"/>
    </source>
</evidence>
<dbReference type="Proteomes" id="UP000576368">
    <property type="component" value="Unassembled WGS sequence"/>
</dbReference>
<evidence type="ECO:0000313" key="9">
    <source>
        <dbReference type="Proteomes" id="UP000576368"/>
    </source>
</evidence>
<evidence type="ECO:0000313" key="8">
    <source>
        <dbReference type="EMBL" id="WOF13380.1"/>
    </source>
</evidence>
<evidence type="ECO:0000256" key="4">
    <source>
        <dbReference type="ARBA" id="ARBA00022729"/>
    </source>
</evidence>
<dbReference type="Proteomes" id="UP001302374">
    <property type="component" value="Chromosome"/>
</dbReference>
<evidence type="ECO:0000256" key="5">
    <source>
        <dbReference type="ARBA" id="ARBA00023180"/>
    </source>
</evidence>
<protein>
    <submittedName>
        <fullName evidence="8">Leucine-rich repeat protein</fullName>
    </submittedName>
</protein>
<dbReference type="PROSITE" id="PS51257">
    <property type="entry name" value="PROKAR_LIPOPROTEIN"/>
    <property type="match status" value="1"/>
</dbReference>
<feature type="signal peptide" evidence="6">
    <location>
        <begin position="1"/>
        <end position="19"/>
    </location>
</feature>
<proteinExistence type="predicted"/>
<dbReference type="EMBL" id="CP043839">
    <property type="protein sequence ID" value="WOF13380.1"/>
    <property type="molecule type" value="Genomic_DNA"/>
</dbReference>
<dbReference type="AlphaFoldDB" id="A0A7X6BJI0"/>
<evidence type="ECO:0000256" key="1">
    <source>
        <dbReference type="ARBA" id="ARBA00004191"/>
    </source>
</evidence>
<dbReference type="RefSeq" id="WP_118303382.1">
    <property type="nucleotide sequence ID" value="NZ_BMPA01000004.1"/>
</dbReference>
<dbReference type="InterPro" id="IPR051648">
    <property type="entry name" value="CWI-Assembly_Regulator"/>
</dbReference>